<dbReference type="EMBL" id="RQXV01000005">
    <property type="protein sequence ID" value="RRC99396.1"/>
    <property type="molecule type" value="Genomic_DNA"/>
</dbReference>
<dbReference type="RefSeq" id="WP_124926234.1">
    <property type="nucleotide sequence ID" value="NZ_BMOH01000004.1"/>
</dbReference>
<evidence type="ECO:0000313" key="3">
    <source>
        <dbReference type="EMBL" id="RRC99396.1"/>
    </source>
</evidence>
<dbReference type="SMART" id="SM00867">
    <property type="entry name" value="YceI"/>
    <property type="match status" value="1"/>
</dbReference>
<dbReference type="InterPro" id="IPR007372">
    <property type="entry name" value="Lipid/polyisoprenoid-bd_YceI"/>
</dbReference>
<dbReference type="Gene3D" id="2.40.128.110">
    <property type="entry name" value="Lipid/polyisoprenoid-binding, YceI-like"/>
    <property type="match status" value="1"/>
</dbReference>
<protein>
    <submittedName>
        <fullName evidence="3">Polyisoprenoid-binding protein</fullName>
    </submittedName>
</protein>
<name>A0A3P1SQF4_9GAMM</name>
<evidence type="ECO:0000313" key="4">
    <source>
        <dbReference type="Proteomes" id="UP000267535"/>
    </source>
</evidence>
<gene>
    <name evidence="3" type="ORF">EHS89_11180</name>
</gene>
<proteinExistence type="predicted"/>
<comment type="caution">
    <text evidence="3">The sequence shown here is derived from an EMBL/GenBank/DDBJ whole genome shotgun (WGS) entry which is preliminary data.</text>
</comment>
<dbReference type="PANTHER" id="PTHR34406:SF1">
    <property type="entry name" value="PROTEIN YCEI"/>
    <property type="match status" value="1"/>
</dbReference>
<dbReference type="InterPro" id="IPR036761">
    <property type="entry name" value="TTHA0802/YceI-like_sf"/>
</dbReference>
<evidence type="ECO:0000256" key="1">
    <source>
        <dbReference type="SAM" id="SignalP"/>
    </source>
</evidence>
<accession>A0A3P1SQF4</accession>
<dbReference type="SUPFAM" id="SSF101874">
    <property type="entry name" value="YceI-like"/>
    <property type="match status" value="1"/>
</dbReference>
<dbReference type="Pfam" id="PF04264">
    <property type="entry name" value="YceI"/>
    <property type="match status" value="1"/>
</dbReference>
<feature type="signal peptide" evidence="1">
    <location>
        <begin position="1"/>
        <end position="24"/>
    </location>
</feature>
<organism evidence="3 4">
    <name type="scientific">Amphritea balenae</name>
    <dbReference type="NCBI Taxonomy" id="452629"/>
    <lineage>
        <taxon>Bacteria</taxon>
        <taxon>Pseudomonadati</taxon>
        <taxon>Pseudomonadota</taxon>
        <taxon>Gammaproteobacteria</taxon>
        <taxon>Oceanospirillales</taxon>
        <taxon>Oceanospirillaceae</taxon>
        <taxon>Amphritea</taxon>
    </lineage>
</organism>
<feature type="domain" description="Lipid/polyisoprenoid-binding YceI-like" evidence="2">
    <location>
        <begin position="28"/>
        <end position="192"/>
    </location>
</feature>
<evidence type="ECO:0000259" key="2">
    <source>
        <dbReference type="SMART" id="SM00867"/>
    </source>
</evidence>
<keyword evidence="4" id="KW-1185">Reference proteome</keyword>
<reference evidence="3 4" key="1">
    <citation type="submission" date="2018-11" db="EMBL/GenBank/DDBJ databases">
        <title>The draft genome sequence of Amphritea balenae JAMM 1525T.</title>
        <authorList>
            <person name="Fang Z."/>
            <person name="Zhang Y."/>
            <person name="Han X."/>
        </authorList>
    </citation>
    <scope>NUCLEOTIDE SEQUENCE [LARGE SCALE GENOMIC DNA]</scope>
    <source>
        <strain evidence="3 4">JAMM 1525</strain>
    </source>
</reference>
<dbReference type="OrthoDB" id="9811006at2"/>
<feature type="chain" id="PRO_5018054823" evidence="1">
    <location>
        <begin position="25"/>
        <end position="194"/>
    </location>
</feature>
<keyword evidence="1" id="KW-0732">Signal</keyword>
<dbReference type="Proteomes" id="UP000267535">
    <property type="component" value="Unassembled WGS sequence"/>
</dbReference>
<sequence>MTFKKLFGASLIAATLATPVVTQAAPADYEIDMAHTFVLFDVNHLGFSNMPGRFAEFSGELSFDDENIENSKVSIAINTASIDTFHAKRDEHLRSPDFFNAAEFPEMTFTSNGIKKTGENTAKLSGDLTLLGVTKPLELDLTLNKAGAHPFNKKTMAGFTAIGTIKRSDFGMKYGVPNIGDEITMRLELEAIKK</sequence>
<dbReference type="PANTHER" id="PTHR34406">
    <property type="entry name" value="PROTEIN YCEI"/>
    <property type="match status" value="1"/>
</dbReference>
<dbReference type="AlphaFoldDB" id="A0A3P1SQF4"/>